<dbReference type="Proteomes" id="UP000438983">
    <property type="component" value="Chromosome"/>
</dbReference>
<dbReference type="OrthoDB" id="7917348at2"/>
<feature type="signal peptide" evidence="1">
    <location>
        <begin position="1"/>
        <end position="23"/>
    </location>
</feature>
<dbReference type="InterPro" id="IPR021719">
    <property type="entry name" value="Prot_inh_I78"/>
</dbReference>
<evidence type="ECO:0000256" key="1">
    <source>
        <dbReference type="SAM" id="SignalP"/>
    </source>
</evidence>
<evidence type="ECO:0000313" key="2">
    <source>
        <dbReference type="EMBL" id="QGZ30728.1"/>
    </source>
</evidence>
<dbReference type="EMBL" id="CP046902">
    <property type="protein sequence ID" value="QGZ30728.1"/>
    <property type="molecule type" value="Genomic_DNA"/>
</dbReference>
<evidence type="ECO:0000313" key="3">
    <source>
        <dbReference type="Proteomes" id="UP000438983"/>
    </source>
</evidence>
<dbReference type="PROSITE" id="PS51257">
    <property type="entry name" value="PROKAR_LIPOPROTEIN"/>
    <property type="match status" value="1"/>
</dbReference>
<protein>
    <submittedName>
        <fullName evidence="2">Peptidase inhibitor I78 family protein</fullName>
    </submittedName>
</protein>
<dbReference type="PANTHER" id="PTHR39600:SF1">
    <property type="entry name" value="PEPTIDASE INHIBITOR I78 FAMILY PROTEIN"/>
    <property type="match status" value="1"/>
</dbReference>
<proteinExistence type="predicted"/>
<gene>
    <name evidence="2" type="ORF">GQA94_11875</name>
</gene>
<reference evidence="2 3" key="1">
    <citation type="submission" date="2019-12" db="EMBL/GenBank/DDBJ databases">
        <title>Complete genome sequence of Pseudomonas stutzeri.</title>
        <authorList>
            <person name="Lim S.R."/>
            <person name="Kim J.H."/>
        </authorList>
    </citation>
    <scope>NUCLEOTIDE SEQUENCE [LARGE SCALE GENOMIC DNA]</scope>
    <source>
        <strain evidence="2 3">PM101005</strain>
    </source>
</reference>
<sequence>MQAKRSAALALCSLMLIGCQTSPSDPAPLPQDTTGRCDAAAVQGLVGERATPALLDQARRESGAATARVLRPGDVVTLEYNAQRLNLTTDESLHIQRIGCG</sequence>
<organism evidence="2 3">
    <name type="scientific">Stutzerimonas stutzeri</name>
    <name type="common">Pseudomonas stutzeri</name>
    <dbReference type="NCBI Taxonomy" id="316"/>
    <lineage>
        <taxon>Bacteria</taxon>
        <taxon>Pseudomonadati</taxon>
        <taxon>Pseudomonadota</taxon>
        <taxon>Gammaproteobacteria</taxon>
        <taxon>Pseudomonadales</taxon>
        <taxon>Pseudomonadaceae</taxon>
        <taxon>Stutzerimonas</taxon>
    </lineage>
</organism>
<accession>A0A6I6LJX1</accession>
<dbReference type="PANTHER" id="PTHR39600">
    <property type="entry name" value="PEPTIDASE INHIBITOR I78 FAMILY PROTEIN"/>
    <property type="match status" value="1"/>
</dbReference>
<keyword evidence="1" id="KW-0732">Signal</keyword>
<dbReference type="Gene3D" id="3.30.10.10">
    <property type="entry name" value="Trypsin Inhibitor V, subunit A"/>
    <property type="match status" value="1"/>
</dbReference>
<feature type="chain" id="PRO_5026085978" evidence="1">
    <location>
        <begin position="24"/>
        <end position="101"/>
    </location>
</feature>
<name>A0A6I6LJX1_STUST</name>
<dbReference type="AlphaFoldDB" id="A0A6I6LJX1"/>
<dbReference type="Pfam" id="PF11720">
    <property type="entry name" value="Inhibitor_I78"/>
    <property type="match status" value="1"/>
</dbReference>
<dbReference type="RefSeq" id="WP_158188219.1">
    <property type="nucleotide sequence ID" value="NZ_CP046902.1"/>
</dbReference>